<proteinExistence type="predicted"/>
<organism evidence="2 3">
    <name type="scientific">Microbacter margulisiae</name>
    <dbReference type="NCBI Taxonomy" id="1350067"/>
    <lineage>
        <taxon>Bacteria</taxon>
        <taxon>Pseudomonadati</taxon>
        <taxon>Bacteroidota</taxon>
        <taxon>Bacteroidia</taxon>
        <taxon>Bacteroidales</taxon>
        <taxon>Porphyromonadaceae</taxon>
        <taxon>Microbacter</taxon>
    </lineage>
</organism>
<evidence type="ECO:0000313" key="2">
    <source>
        <dbReference type="EMBL" id="MBB3187814.1"/>
    </source>
</evidence>
<keyword evidence="3" id="KW-1185">Reference proteome</keyword>
<evidence type="ECO:0000256" key="1">
    <source>
        <dbReference type="SAM" id="Phobius"/>
    </source>
</evidence>
<feature type="transmembrane region" description="Helical" evidence="1">
    <location>
        <begin position="36"/>
        <end position="53"/>
    </location>
</feature>
<dbReference type="Proteomes" id="UP000544222">
    <property type="component" value="Unassembled WGS sequence"/>
</dbReference>
<dbReference type="AlphaFoldDB" id="A0A7W5DRK9"/>
<comment type="caution">
    <text evidence="2">The sequence shown here is derived from an EMBL/GenBank/DDBJ whole genome shotgun (WGS) entry which is preliminary data.</text>
</comment>
<feature type="transmembrane region" description="Helical" evidence="1">
    <location>
        <begin position="6"/>
        <end position="24"/>
    </location>
</feature>
<sequence>MALMDFAGLLYIALLYAYLSNIFISNLLCFKCHPLGLKKLMLFVVFFYAVFLGKGS</sequence>
<name>A0A7W5DRK9_9PORP</name>
<keyword evidence="1" id="KW-0472">Membrane</keyword>
<accession>A0A7W5DRK9</accession>
<gene>
    <name evidence="2" type="ORF">FHX64_002012</name>
</gene>
<keyword evidence="1" id="KW-1133">Transmembrane helix</keyword>
<keyword evidence="1" id="KW-0812">Transmembrane</keyword>
<dbReference type="EMBL" id="JACHYB010000002">
    <property type="protein sequence ID" value="MBB3187814.1"/>
    <property type="molecule type" value="Genomic_DNA"/>
</dbReference>
<protein>
    <submittedName>
        <fullName evidence="2">Uncharacterized protein</fullName>
    </submittedName>
</protein>
<evidence type="ECO:0000313" key="3">
    <source>
        <dbReference type="Proteomes" id="UP000544222"/>
    </source>
</evidence>
<reference evidence="2 3" key="1">
    <citation type="submission" date="2020-08" db="EMBL/GenBank/DDBJ databases">
        <title>Genomic Encyclopedia of Type Strains, Phase IV (KMG-IV): sequencing the most valuable type-strain genomes for metagenomic binning, comparative biology and taxonomic classification.</title>
        <authorList>
            <person name="Goeker M."/>
        </authorList>
    </citation>
    <scope>NUCLEOTIDE SEQUENCE [LARGE SCALE GENOMIC DNA]</scope>
    <source>
        <strain evidence="2 3">DSM 27471</strain>
    </source>
</reference>